<keyword evidence="11" id="KW-1185">Reference proteome</keyword>
<reference evidence="11" key="1">
    <citation type="submission" date="2016-11" db="EMBL/GenBank/DDBJ databases">
        <authorList>
            <person name="Varghese N."/>
            <person name="Submissions S."/>
        </authorList>
    </citation>
    <scope>NUCLEOTIDE SEQUENCE [LARGE SCALE GENOMIC DNA]</scope>
    <source>
        <strain evidence="11">DSM 18829</strain>
    </source>
</reference>
<dbReference type="Pfam" id="PF12704">
    <property type="entry name" value="MacB_PCD"/>
    <property type="match status" value="1"/>
</dbReference>
<gene>
    <name evidence="10" type="ORF">SAMN05444363_0927</name>
</gene>
<dbReference type="STRING" id="415425.SAMN05444363_0927"/>
<name>A0A1M6BTA0_9FLAO</name>
<dbReference type="GO" id="GO:0098797">
    <property type="term" value="C:plasma membrane protein complex"/>
    <property type="evidence" value="ECO:0007669"/>
    <property type="project" value="TreeGrafter"/>
</dbReference>
<feature type="transmembrane region" description="Helical" evidence="7">
    <location>
        <begin position="379"/>
        <end position="398"/>
    </location>
</feature>
<evidence type="ECO:0000256" key="4">
    <source>
        <dbReference type="ARBA" id="ARBA00022692"/>
    </source>
</evidence>
<dbReference type="EMBL" id="FQZI01000001">
    <property type="protein sequence ID" value="SHI51911.1"/>
    <property type="molecule type" value="Genomic_DNA"/>
</dbReference>
<evidence type="ECO:0000259" key="8">
    <source>
        <dbReference type="Pfam" id="PF02687"/>
    </source>
</evidence>
<feature type="transmembrane region" description="Helical" evidence="7">
    <location>
        <begin position="329"/>
        <end position="359"/>
    </location>
</feature>
<dbReference type="OrthoDB" id="1522670at2"/>
<dbReference type="AlphaFoldDB" id="A0A1M6BTA0"/>
<feature type="domain" description="ABC3 transporter permease C-terminal" evidence="8">
    <location>
        <begin position="285"/>
        <end position="410"/>
    </location>
</feature>
<evidence type="ECO:0000256" key="6">
    <source>
        <dbReference type="ARBA" id="ARBA00023136"/>
    </source>
</evidence>
<evidence type="ECO:0000256" key="3">
    <source>
        <dbReference type="ARBA" id="ARBA00022475"/>
    </source>
</evidence>
<feature type="domain" description="MacB-like periplasmic core" evidence="9">
    <location>
        <begin position="28"/>
        <end position="208"/>
    </location>
</feature>
<keyword evidence="5 7" id="KW-1133">Transmembrane helix</keyword>
<dbReference type="InterPro" id="IPR025857">
    <property type="entry name" value="MacB_PCD"/>
</dbReference>
<keyword evidence="10" id="KW-0449">Lipoprotein</keyword>
<evidence type="ECO:0000313" key="11">
    <source>
        <dbReference type="Proteomes" id="UP000184488"/>
    </source>
</evidence>
<comment type="subcellular location">
    <subcellularLocation>
        <location evidence="1">Cell membrane</location>
        <topology evidence="1">Multi-pass membrane protein</topology>
    </subcellularLocation>
</comment>
<dbReference type="Pfam" id="PF02687">
    <property type="entry name" value="FtsX"/>
    <property type="match status" value="1"/>
</dbReference>
<comment type="similarity">
    <text evidence="2">Belongs to the ABC-4 integral membrane protein family. LolC/E subfamily.</text>
</comment>
<evidence type="ECO:0000256" key="1">
    <source>
        <dbReference type="ARBA" id="ARBA00004651"/>
    </source>
</evidence>
<sequence length="417" mass="47270">MNLEYFIARRLTRAKDHKSNISSPIIKIAIAAIAIGLIMMIVSVATGIGLQNKIRQKIAAFNGHIVISNFDDNQSEVSVNPVSTNQDFYPKFKSVQGINHIQAVASKAGIIRTEKSFEGIVFKGVGKDYKWDNLTEYLVEGRIPNLKEELNPEIIISEYLANRLELKLGDKCNTFFMKEGGNQLPNLRVFKIVGIYNSGFQEFDATFLLGDIRHIQKMNKWKPTEVGSFEVFLDDFNKIEQKGAEVYNNSQNKEDASKTLDTQTISQKYFYIFEWLKLFDFNILVILSIMIVVATINMVVALLVLILERTQMIGILKSIGANNWTVRKIFLFNALYLIAQGLLWGNVIGVGLLLIQKYFGIVKLNPENYYVDTAPVDINLWYIFLLNLGTVIVCFLVLHIPSHIITKISPVKAIKFS</sequence>
<proteinExistence type="inferred from homology"/>
<evidence type="ECO:0000313" key="10">
    <source>
        <dbReference type="EMBL" id="SHI51911.1"/>
    </source>
</evidence>
<feature type="transmembrane region" description="Helical" evidence="7">
    <location>
        <begin position="283"/>
        <end position="308"/>
    </location>
</feature>
<protein>
    <submittedName>
        <fullName evidence="10">Lipoprotein-releasing system permease protein</fullName>
    </submittedName>
</protein>
<evidence type="ECO:0000256" key="2">
    <source>
        <dbReference type="ARBA" id="ARBA00005236"/>
    </source>
</evidence>
<keyword evidence="6 7" id="KW-0472">Membrane</keyword>
<dbReference type="InterPro" id="IPR003838">
    <property type="entry name" value="ABC3_permease_C"/>
</dbReference>
<evidence type="ECO:0000256" key="5">
    <source>
        <dbReference type="ARBA" id="ARBA00022989"/>
    </source>
</evidence>
<feature type="transmembrane region" description="Helical" evidence="7">
    <location>
        <begin position="25"/>
        <end position="50"/>
    </location>
</feature>
<keyword evidence="3" id="KW-1003">Cell membrane</keyword>
<evidence type="ECO:0000256" key="7">
    <source>
        <dbReference type="SAM" id="Phobius"/>
    </source>
</evidence>
<accession>A0A1M6BTA0</accession>
<keyword evidence="4 7" id="KW-0812">Transmembrane</keyword>
<dbReference type="GO" id="GO:0044874">
    <property type="term" value="P:lipoprotein localization to outer membrane"/>
    <property type="evidence" value="ECO:0007669"/>
    <property type="project" value="TreeGrafter"/>
</dbReference>
<dbReference type="PANTHER" id="PTHR30489">
    <property type="entry name" value="LIPOPROTEIN-RELEASING SYSTEM TRANSMEMBRANE PROTEIN LOLE"/>
    <property type="match status" value="1"/>
</dbReference>
<dbReference type="RefSeq" id="WP_073308978.1">
    <property type="nucleotide sequence ID" value="NZ_FQZI01000001.1"/>
</dbReference>
<organism evidence="10 11">
    <name type="scientific">Flavobacterium terrae</name>
    <dbReference type="NCBI Taxonomy" id="415425"/>
    <lineage>
        <taxon>Bacteria</taxon>
        <taxon>Pseudomonadati</taxon>
        <taxon>Bacteroidota</taxon>
        <taxon>Flavobacteriia</taxon>
        <taxon>Flavobacteriales</taxon>
        <taxon>Flavobacteriaceae</taxon>
        <taxon>Flavobacterium</taxon>
    </lineage>
</organism>
<dbReference type="PANTHER" id="PTHR30489:SF0">
    <property type="entry name" value="LIPOPROTEIN-RELEASING SYSTEM TRANSMEMBRANE PROTEIN LOLE"/>
    <property type="match status" value="1"/>
</dbReference>
<dbReference type="InterPro" id="IPR051447">
    <property type="entry name" value="Lipoprotein-release_system"/>
</dbReference>
<dbReference type="Proteomes" id="UP000184488">
    <property type="component" value="Unassembled WGS sequence"/>
</dbReference>
<evidence type="ECO:0000259" key="9">
    <source>
        <dbReference type="Pfam" id="PF12704"/>
    </source>
</evidence>